<name>D8QH37_SCHCM</name>
<dbReference type="EMBL" id="GL377312">
    <property type="protein sequence ID" value="EFI92875.1"/>
    <property type="molecule type" value="Genomic_DNA"/>
</dbReference>
<organism evidence="7">
    <name type="scientific">Schizophyllum commune (strain H4-8 / FGSC 9210)</name>
    <name type="common">Split gill fungus</name>
    <dbReference type="NCBI Taxonomy" id="578458"/>
    <lineage>
        <taxon>Eukaryota</taxon>
        <taxon>Fungi</taxon>
        <taxon>Dikarya</taxon>
        <taxon>Basidiomycota</taxon>
        <taxon>Agaricomycotina</taxon>
        <taxon>Agaricomycetes</taxon>
        <taxon>Agaricomycetidae</taxon>
        <taxon>Agaricales</taxon>
        <taxon>Schizophyllaceae</taxon>
        <taxon>Schizophyllum</taxon>
    </lineage>
</organism>
<keyword evidence="4" id="KW-0456">Lyase</keyword>
<protein>
    <recommendedName>
        <fullName evidence="5">CENP-V/GFA domain-containing protein</fullName>
    </recommendedName>
</protein>
<dbReference type="eggNOG" id="ENOG502S2MN">
    <property type="taxonomic scope" value="Eukaryota"/>
</dbReference>
<dbReference type="OMA" id="QIWCRSA"/>
<gene>
    <name evidence="6" type="ORF">SCHCODRAFT_237754</name>
</gene>
<keyword evidence="2" id="KW-0479">Metal-binding</keyword>
<evidence type="ECO:0000313" key="7">
    <source>
        <dbReference type="Proteomes" id="UP000007431"/>
    </source>
</evidence>
<evidence type="ECO:0000256" key="4">
    <source>
        <dbReference type="ARBA" id="ARBA00023239"/>
    </source>
</evidence>
<dbReference type="InParanoid" id="D8QH37"/>
<evidence type="ECO:0000313" key="6">
    <source>
        <dbReference type="EMBL" id="EFI92875.1"/>
    </source>
</evidence>
<keyword evidence="7" id="KW-1185">Reference proteome</keyword>
<dbReference type="InterPro" id="IPR011057">
    <property type="entry name" value="Mss4-like_sf"/>
</dbReference>
<comment type="similarity">
    <text evidence="1">Belongs to the Gfa family.</text>
</comment>
<dbReference type="OrthoDB" id="428768at2759"/>
<proteinExistence type="inferred from homology"/>
<dbReference type="RefSeq" id="XP_003027778.1">
    <property type="nucleotide sequence ID" value="XM_003027732.1"/>
</dbReference>
<dbReference type="InterPro" id="IPR006913">
    <property type="entry name" value="CENP-V/GFA"/>
</dbReference>
<feature type="domain" description="CENP-V/GFA" evidence="5">
    <location>
        <begin position="2"/>
        <end position="123"/>
    </location>
</feature>
<dbReference type="PANTHER" id="PTHR33337:SF30">
    <property type="entry name" value="DUF636 DOMAIN PROTEIN (AFU_ORTHOLOGUE AFUA_1G03180)"/>
    <property type="match status" value="1"/>
</dbReference>
<dbReference type="GeneID" id="9597275"/>
<dbReference type="Gene3D" id="3.90.1590.10">
    <property type="entry name" value="glutathione-dependent formaldehyde- activating enzyme (gfa)"/>
    <property type="match status" value="1"/>
</dbReference>
<accession>D8QH37</accession>
<dbReference type="GO" id="GO:0046872">
    <property type="term" value="F:metal ion binding"/>
    <property type="evidence" value="ECO:0007669"/>
    <property type="project" value="UniProtKB-KW"/>
</dbReference>
<dbReference type="SUPFAM" id="SSF51316">
    <property type="entry name" value="Mss4-like"/>
    <property type="match status" value="1"/>
</dbReference>
<sequence>MYTGSCFCRAVRYCYDGELAPTALCHCLDCRKISGGAFSVNLVVPSDTLRITSGAPKTYTCVGGSGKKVVNTFCGDCGSTLWREMDLNPGRRVLKVGTLDDAGALHKLKPGAELFTKRRAEWLTEQPGSVQKEAL</sequence>
<evidence type="ECO:0000259" key="5">
    <source>
        <dbReference type="PROSITE" id="PS51891"/>
    </source>
</evidence>
<evidence type="ECO:0000256" key="3">
    <source>
        <dbReference type="ARBA" id="ARBA00022833"/>
    </source>
</evidence>
<dbReference type="Pfam" id="PF04828">
    <property type="entry name" value="GFA"/>
    <property type="match status" value="1"/>
</dbReference>
<dbReference type="KEGG" id="scm:SCHCO_02640495"/>
<evidence type="ECO:0000256" key="2">
    <source>
        <dbReference type="ARBA" id="ARBA00022723"/>
    </source>
</evidence>
<dbReference type="VEuPathDB" id="FungiDB:SCHCODRAFT_02640495"/>
<reference evidence="6 7" key="1">
    <citation type="journal article" date="2010" name="Nat. Biotechnol.">
        <title>Genome sequence of the model mushroom Schizophyllum commune.</title>
        <authorList>
            <person name="Ohm R.A."/>
            <person name="de Jong J.F."/>
            <person name="Lugones L.G."/>
            <person name="Aerts A."/>
            <person name="Kothe E."/>
            <person name="Stajich J.E."/>
            <person name="de Vries R.P."/>
            <person name="Record E."/>
            <person name="Levasseur A."/>
            <person name="Baker S.E."/>
            <person name="Bartholomew K.A."/>
            <person name="Coutinho P.M."/>
            <person name="Erdmann S."/>
            <person name="Fowler T.J."/>
            <person name="Gathman A.C."/>
            <person name="Lombard V."/>
            <person name="Henrissat B."/>
            <person name="Knabe N."/>
            <person name="Kuees U."/>
            <person name="Lilly W.W."/>
            <person name="Lindquist E."/>
            <person name="Lucas S."/>
            <person name="Magnuson J.K."/>
            <person name="Piumi F."/>
            <person name="Raudaskoski M."/>
            <person name="Salamov A."/>
            <person name="Schmutz J."/>
            <person name="Schwarze F.W.M.R."/>
            <person name="vanKuyk P.A."/>
            <person name="Horton J.S."/>
            <person name="Grigoriev I.V."/>
            <person name="Woesten H.A.B."/>
        </authorList>
    </citation>
    <scope>NUCLEOTIDE SEQUENCE [LARGE SCALE GENOMIC DNA]</scope>
    <source>
        <strain evidence="7">H4-8 / FGSC 9210</strain>
    </source>
</reference>
<dbReference type="GO" id="GO:0016846">
    <property type="term" value="F:carbon-sulfur lyase activity"/>
    <property type="evidence" value="ECO:0007669"/>
    <property type="project" value="InterPro"/>
</dbReference>
<keyword evidence="3" id="KW-0862">Zinc</keyword>
<dbReference type="PANTHER" id="PTHR33337">
    <property type="entry name" value="GFA DOMAIN-CONTAINING PROTEIN"/>
    <property type="match status" value="1"/>
</dbReference>
<dbReference type="PROSITE" id="PS51891">
    <property type="entry name" value="CENP_V_GFA"/>
    <property type="match status" value="1"/>
</dbReference>
<dbReference type="Proteomes" id="UP000007431">
    <property type="component" value="Unassembled WGS sequence"/>
</dbReference>
<dbReference type="AlphaFoldDB" id="D8QH37"/>
<evidence type="ECO:0000256" key="1">
    <source>
        <dbReference type="ARBA" id="ARBA00005495"/>
    </source>
</evidence>
<dbReference type="HOGENOM" id="CLU_055491_3_6_1"/>